<evidence type="ECO:0000256" key="4">
    <source>
        <dbReference type="ARBA" id="ARBA00022777"/>
    </source>
</evidence>
<comment type="similarity">
    <text evidence="7">Belongs to the shikimate kinase family.</text>
</comment>
<feature type="binding site" evidence="7">
    <location>
        <position position="134"/>
    </location>
    <ligand>
        <name>substrate</name>
    </ligand>
</feature>
<dbReference type="PRINTS" id="PR01100">
    <property type="entry name" value="SHIKIMTKNASE"/>
</dbReference>
<dbReference type="EC" id="2.7.1.71" evidence="7"/>
<dbReference type="RefSeq" id="WP_230499216.1">
    <property type="nucleotide sequence ID" value="NZ_CAKJTJ010000001.1"/>
</dbReference>
<evidence type="ECO:0000256" key="5">
    <source>
        <dbReference type="ARBA" id="ARBA00022840"/>
    </source>
</evidence>
<evidence type="ECO:0000256" key="7">
    <source>
        <dbReference type="HAMAP-Rule" id="MF_00109"/>
    </source>
</evidence>
<comment type="pathway">
    <text evidence="7">Metabolic intermediate biosynthesis; chorismate biosynthesis; chorismate from D-erythrose 4-phosphate and phosphoenolpyruvate: step 5/7.</text>
</comment>
<keyword evidence="7" id="KW-0460">Magnesium</keyword>
<dbReference type="SUPFAM" id="SSF52540">
    <property type="entry name" value="P-loop containing nucleoside triphosphate hydrolases"/>
    <property type="match status" value="1"/>
</dbReference>
<dbReference type="PANTHER" id="PTHR21087">
    <property type="entry name" value="SHIKIMATE KINASE"/>
    <property type="match status" value="1"/>
</dbReference>
<dbReference type="CDD" id="cd00464">
    <property type="entry name" value="SK"/>
    <property type="match status" value="1"/>
</dbReference>
<evidence type="ECO:0000313" key="8">
    <source>
        <dbReference type="EMBL" id="CAG9619265.1"/>
    </source>
</evidence>
<dbReference type="HAMAP" id="MF_00109">
    <property type="entry name" value="Shikimate_kinase"/>
    <property type="match status" value="1"/>
</dbReference>
<comment type="caution">
    <text evidence="8">The sequence shown here is derived from an EMBL/GenBank/DDBJ whole genome shotgun (WGS) entry which is preliminary data.</text>
</comment>
<gene>
    <name evidence="7 8" type="primary">aroK</name>
    <name evidence="8" type="ORF">BACCIP111883_00032</name>
</gene>
<proteinExistence type="inferred from homology"/>
<keyword evidence="7" id="KW-0963">Cytoplasm</keyword>
<keyword evidence="4 7" id="KW-0418">Kinase</keyword>
<feature type="binding site" evidence="7">
    <location>
        <begin position="11"/>
        <end position="16"/>
    </location>
    <ligand>
        <name>ATP</name>
        <dbReference type="ChEBI" id="CHEBI:30616"/>
    </ligand>
</feature>
<dbReference type="PANTHER" id="PTHR21087:SF16">
    <property type="entry name" value="SHIKIMATE KINASE 1, CHLOROPLASTIC"/>
    <property type="match status" value="1"/>
</dbReference>
<keyword evidence="3 7" id="KW-0547">Nucleotide-binding</keyword>
<evidence type="ECO:0000313" key="9">
    <source>
        <dbReference type="Proteomes" id="UP000789833"/>
    </source>
</evidence>
<feature type="binding site" evidence="7">
    <location>
        <position position="57"/>
    </location>
    <ligand>
        <name>substrate</name>
    </ligand>
</feature>
<evidence type="ECO:0000256" key="1">
    <source>
        <dbReference type="ARBA" id="ARBA00022605"/>
    </source>
</evidence>
<comment type="catalytic activity">
    <reaction evidence="7">
        <text>shikimate + ATP = 3-phosphoshikimate + ADP + H(+)</text>
        <dbReference type="Rhea" id="RHEA:13121"/>
        <dbReference type="ChEBI" id="CHEBI:15378"/>
        <dbReference type="ChEBI" id="CHEBI:30616"/>
        <dbReference type="ChEBI" id="CHEBI:36208"/>
        <dbReference type="ChEBI" id="CHEBI:145989"/>
        <dbReference type="ChEBI" id="CHEBI:456216"/>
        <dbReference type="EC" id="2.7.1.71"/>
    </reaction>
</comment>
<keyword evidence="5 7" id="KW-0067">ATP-binding</keyword>
<keyword evidence="2 7" id="KW-0808">Transferase</keyword>
<dbReference type="GO" id="GO:0004765">
    <property type="term" value="F:shikimate kinase activity"/>
    <property type="evidence" value="ECO:0007669"/>
    <property type="project" value="UniProtKB-EC"/>
</dbReference>
<comment type="subunit">
    <text evidence="7">Monomer.</text>
</comment>
<evidence type="ECO:0000256" key="6">
    <source>
        <dbReference type="ARBA" id="ARBA00023141"/>
    </source>
</evidence>
<comment type="cofactor">
    <cofactor evidence="7">
        <name>Mg(2+)</name>
        <dbReference type="ChEBI" id="CHEBI:18420"/>
    </cofactor>
    <text evidence="7">Binds 1 Mg(2+) ion per subunit.</text>
</comment>
<name>A0ABM8YHA4_9BACI</name>
<organism evidence="8 9">
    <name type="scientific">Sutcliffiella rhizosphaerae</name>
    <dbReference type="NCBI Taxonomy" id="2880967"/>
    <lineage>
        <taxon>Bacteria</taxon>
        <taxon>Bacillati</taxon>
        <taxon>Bacillota</taxon>
        <taxon>Bacilli</taxon>
        <taxon>Bacillales</taxon>
        <taxon>Bacillaceae</taxon>
        <taxon>Sutcliffiella</taxon>
    </lineage>
</organism>
<feature type="binding site" evidence="7">
    <location>
        <position position="33"/>
    </location>
    <ligand>
        <name>substrate</name>
    </ligand>
</feature>
<accession>A0ABM8YHA4</accession>
<evidence type="ECO:0000256" key="2">
    <source>
        <dbReference type="ARBA" id="ARBA00022679"/>
    </source>
</evidence>
<dbReference type="Gene3D" id="3.40.50.300">
    <property type="entry name" value="P-loop containing nucleotide triphosphate hydrolases"/>
    <property type="match status" value="1"/>
</dbReference>
<dbReference type="EMBL" id="CAKJTJ010000001">
    <property type="protein sequence ID" value="CAG9619265.1"/>
    <property type="molecule type" value="Genomic_DNA"/>
</dbReference>
<dbReference type="InterPro" id="IPR031322">
    <property type="entry name" value="Shikimate/glucono_kinase"/>
</dbReference>
<protein>
    <recommendedName>
        <fullName evidence="7">Shikimate kinase</fullName>
        <shortName evidence="7">SK</shortName>
        <ecNumber evidence="7">2.7.1.71</ecNumber>
    </recommendedName>
</protein>
<keyword evidence="6 7" id="KW-0057">Aromatic amino acid biosynthesis</keyword>
<reference evidence="8 9" key="1">
    <citation type="submission" date="2021-10" db="EMBL/GenBank/DDBJ databases">
        <authorList>
            <person name="Criscuolo A."/>
        </authorList>
    </citation>
    <scope>NUCLEOTIDE SEQUENCE [LARGE SCALE GENOMIC DNA]</scope>
    <source>
        <strain evidence="9">CIP 111883</strain>
    </source>
</reference>
<keyword evidence="1 7" id="KW-0028">Amino-acid biosynthesis</keyword>
<dbReference type="Pfam" id="PF01202">
    <property type="entry name" value="SKI"/>
    <property type="match status" value="1"/>
</dbReference>
<comment type="function">
    <text evidence="7">Catalyzes the specific phosphorylation of the 3-hydroxyl group of shikimic acid using ATP as a cosubstrate.</text>
</comment>
<feature type="binding site" evidence="7">
    <location>
        <position position="78"/>
    </location>
    <ligand>
        <name>substrate</name>
    </ligand>
</feature>
<comment type="caution">
    <text evidence="7">Lacks conserved residue(s) required for the propagation of feature annotation.</text>
</comment>
<comment type="subcellular location">
    <subcellularLocation>
        <location evidence="7">Cytoplasm</location>
    </subcellularLocation>
</comment>
<evidence type="ECO:0000256" key="3">
    <source>
        <dbReference type="ARBA" id="ARBA00022741"/>
    </source>
</evidence>
<dbReference type="InterPro" id="IPR027417">
    <property type="entry name" value="P-loop_NTPase"/>
</dbReference>
<keyword evidence="9" id="KW-1185">Reference proteome</keyword>
<dbReference type="Proteomes" id="UP000789833">
    <property type="component" value="Unassembled WGS sequence"/>
</dbReference>
<dbReference type="InterPro" id="IPR000623">
    <property type="entry name" value="Shikimate_kinase/TSH1"/>
</dbReference>
<feature type="binding site" evidence="7">
    <location>
        <position position="116"/>
    </location>
    <ligand>
        <name>ATP</name>
        <dbReference type="ChEBI" id="CHEBI:30616"/>
    </ligand>
</feature>
<keyword evidence="7" id="KW-0479">Metal-binding</keyword>
<feature type="binding site" evidence="7">
    <location>
        <position position="15"/>
    </location>
    <ligand>
        <name>Mg(2+)</name>
        <dbReference type="ChEBI" id="CHEBI:18420"/>
    </ligand>
</feature>
<sequence>MKSIYLTGFMGAGKTTIGEELGKALQLPVYDTDQLIESNEKMTIKEIFAQQGEEYFRKLERKALKELPVQDAIITTGGGVVLSGENVDWMKQNGCMVFLYAEMDKVWERLEKDQTRPLIMQKSRDEVAAIFEMRLPLYREAQLIVDTTNLSVVESVKSVVDVVKSWEKGQH</sequence>